<reference evidence="2" key="1">
    <citation type="submission" date="2020-05" db="EMBL/GenBank/DDBJ databases">
        <title>WGS assembly of Panicum virgatum.</title>
        <authorList>
            <person name="Lovell J.T."/>
            <person name="Jenkins J."/>
            <person name="Shu S."/>
            <person name="Juenger T.E."/>
            <person name="Schmutz J."/>
        </authorList>
    </citation>
    <scope>NUCLEOTIDE SEQUENCE</scope>
    <source>
        <strain evidence="2">AP13</strain>
    </source>
</reference>
<name>A0A8T0SHL9_PANVG</name>
<proteinExistence type="predicted"/>
<gene>
    <name evidence="2" type="ORF">PVAP13_5KG165907</name>
</gene>
<keyword evidence="3" id="KW-1185">Reference proteome</keyword>
<accession>A0A8T0SHL9</accession>
<comment type="caution">
    <text evidence="2">The sequence shown here is derived from an EMBL/GenBank/DDBJ whole genome shotgun (WGS) entry which is preliminary data.</text>
</comment>
<organism evidence="2 3">
    <name type="scientific">Panicum virgatum</name>
    <name type="common">Blackwell switchgrass</name>
    <dbReference type="NCBI Taxonomy" id="38727"/>
    <lineage>
        <taxon>Eukaryota</taxon>
        <taxon>Viridiplantae</taxon>
        <taxon>Streptophyta</taxon>
        <taxon>Embryophyta</taxon>
        <taxon>Tracheophyta</taxon>
        <taxon>Spermatophyta</taxon>
        <taxon>Magnoliopsida</taxon>
        <taxon>Liliopsida</taxon>
        <taxon>Poales</taxon>
        <taxon>Poaceae</taxon>
        <taxon>PACMAD clade</taxon>
        <taxon>Panicoideae</taxon>
        <taxon>Panicodae</taxon>
        <taxon>Paniceae</taxon>
        <taxon>Panicinae</taxon>
        <taxon>Panicum</taxon>
        <taxon>Panicum sect. Hiantes</taxon>
    </lineage>
</organism>
<evidence type="ECO:0000313" key="2">
    <source>
        <dbReference type="EMBL" id="KAG2596498.1"/>
    </source>
</evidence>
<feature type="compositionally biased region" description="Polar residues" evidence="1">
    <location>
        <begin position="39"/>
        <end position="60"/>
    </location>
</feature>
<sequence length="108" mass="11907">MVVCNGHSLICLPIESSLSSLHEEGGHKAGAGALRSHQRGGTPTTPTKRWSYSQGSTAISPRSPFRHLRCHRPDIIDTAQDKEERGGKGKGNERECLWKGRDEVIRFS</sequence>
<feature type="region of interest" description="Disordered" evidence="1">
    <location>
        <begin position="22"/>
        <end position="94"/>
    </location>
</feature>
<dbReference type="AlphaFoldDB" id="A0A8T0SHL9"/>
<protein>
    <submittedName>
        <fullName evidence="2">Uncharacterized protein</fullName>
    </submittedName>
</protein>
<dbReference type="EMBL" id="CM029045">
    <property type="protein sequence ID" value="KAG2596498.1"/>
    <property type="molecule type" value="Genomic_DNA"/>
</dbReference>
<evidence type="ECO:0000313" key="3">
    <source>
        <dbReference type="Proteomes" id="UP000823388"/>
    </source>
</evidence>
<dbReference type="Proteomes" id="UP000823388">
    <property type="component" value="Chromosome 5K"/>
</dbReference>
<evidence type="ECO:0000256" key="1">
    <source>
        <dbReference type="SAM" id="MobiDB-lite"/>
    </source>
</evidence>
<feature type="compositionally biased region" description="Basic and acidic residues" evidence="1">
    <location>
        <begin position="71"/>
        <end position="94"/>
    </location>
</feature>